<dbReference type="EMBL" id="MUJZ01028076">
    <property type="protein sequence ID" value="OTF78404.1"/>
    <property type="molecule type" value="Genomic_DNA"/>
</dbReference>
<dbReference type="PROSITE" id="PS50195">
    <property type="entry name" value="PX"/>
    <property type="match status" value="1"/>
</dbReference>
<accession>A0A1Y3BEG0</accession>
<dbReference type="PANTHER" id="PTHR22775">
    <property type="entry name" value="SORTING NEXIN"/>
    <property type="match status" value="1"/>
</dbReference>
<dbReference type="InterPro" id="IPR001683">
    <property type="entry name" value="PX_dom"/>
</dbReference>
<dbReference type="OrthoDB" id="5957963at2759"/>
<dbReference type="GO" id="GO:0097352">
    <property type="term" value="P:autophagosome maturation"/>
    <property type="evidence" value="ECO:0007669"/>
    <property type="project" value="TreeGrafter"/>
</dbReference>
<evidence type="ECO:0000259" key="2">
    <source>
        <dbReference type="PROSITE" id="PS50195"/>
    </source>
</evidence>
<dbReference type="InterPro" id="IPR036871">
    <property type="entry name" value="PX_dom_sf"/>
</dbReference>
<dbReference type="GO" id="GO:0005770">
    <property type="term" value="C:late endosome"/>
    <property type="evidence" value="ECO:0007669"/>
    <property type="project" value="TreeGrafter"/>
</dbReference>
<dbReference type="Pfam" id="PF00787">
    <property type="entry name" value="PX"/>
    <property type="match status" value="1"/>
</dbReference>
<evidence type="ECO:0000256" key="1">
    <source>
        <dbReference type="SAM" id="MobiDB-lite"/>
    </source>
</evidence>
<feature type="region of interest" description="Disordered" evidence="1">
    <location>
        <begin position="144"/>
        <end position="174"/>
    </location>
</feature>
<dbReference type="Proteomes" id="UP000194236">
    <property type="component" value="Unassembled WGS sequence"/>
</dbReference>
<proteinExistence type="predicted"/>
<reference evidence="3 4" key="1">
    <citation type="submission" date="2017-03" db="EMBL/GenBank/DDBJ databases">
        <title>Genome Survey of Euroglyphus maynei.</title>
        <authorList>
            <person name="Arlian L.G."/>
            <person name="Morgan M.S."/>
            <person name="Rider S.D."/>
        </authorList>
    </citation>
    <scope>NUCLEOTIDE SEQUENCE [LARGE SCALE GENOMIC DNA]</scope>
    <source>
        <strain evidence="3">Arlian Lab</strain>
        <tissue evidence="3">Whole body</tissue>
    </source>
</reference>
<dbReference type="PANTHER" id="PTHR22775:SF44">
    <property type="entry name" value="SORTING NEXIN-14"/>
    <property type="match status" value="1"/>
</dbReference>
<evidence type="ECO:0000313" key="4">
    <source>
        <dbReference type="Proteomes" id="UP000194236"/>
    </source>
</evidence>
<dbReference type="Gene3D" id="3.30.1520.10">
    <property type="entry name" value="Phox-like domain"/>
    <property type="match status" value="1"/>
</dbReference>
<keyword evidence="4" id="KW-1185">Reference proteome</keyword>
<organism evidence="3 4">
    <name type="scientific">Euroglyphus maynei</name>
    <name type="common">Mayne's house dust mite</name>
    <dbReference type="NCBI Taxonomy" id="6958"/>
    <lineage>
        <taxon>Eukaryota</taxon>
        <taxon>Metazoa</taxon>
        <taxon>Ecdysozoa</taxon>
        <taxon>Arthropoda</taxon>
        <taxon>Chelicerata</taxon>
        <taxon>Arachnida</taxon>
        <taxon>Acari</taxon>
        <taxon>Acariformes</taxon>
        <taxon>Sarcoptiformes</taxon>
        <taxon>Astigmata</taxon>
        <taxon>Psoroptidia</taxon>
        <taxon>Analgoidea</taxon>
        <taxon>Pyroglyphidae</taxon>
        <taxon>Pyroglyphinae</taxon>
        <taxon>Euroglyphus</taxon>
    </lineage>
</organism>
<feature type="compositionally biased region" description="Low complexity" evidence="1">
    <location>
        <begin position="145"/>
        <end position="166"/>
    </location>
</feature>
<name>A0A1Y3BEG0_EURMA</name>
<comment type="caution">
    <text evidence="3">The sequence shown here is derived from an EMBL/GenBank/DDBJ whole genome shotgun (WGS) entry which is preliminary data.</text>
</comment>
<gene>
    <name evidence="3" type="ORF">BLA29_004876</name>
</gene>
<dbReference type="SUPFAM" id="SSF64268">
    <property type="entry name" value="PX domain"/>
    <property type="match status" value="1"/>
</dbReference>
<dbReference type="GO" id="GO:0035091">
    <property type="term" value="F:phosphatidylinositol binding"/>
    <property type="evidence" value="ECO:0007669"/>
    <property type="project" value="InterPro"/>
</dbReference>
<dbReference type="AlphaFoldDB" id="A0A1Y3BEG0"/>
<sequence length="209" mass="24572">MHVQKLHSPNDVDESSTLMINERQFNEFYTLESKLKEFHGEEIDAISLPPRRTFVRITKQLLETHREKFEQFLQQLLSNSSMKRSRLFYNFLNSPKDTFAENFNLTKMIRNVPSKFSKEKGQHLYSFLKNFINSCEKDSITTNGQQQQQSPKKQLAKNLNNPNNNNNKRRKSFNVQWPGTLLADNEHDMNMNAKKIKTNIHGGKHIDND</sequence>
<evidence type="ECO:0000313" key="3">
    <source>
        <dbReference type="EMBL" id="OTF78404.1"/>
    </source>
</evidence>
<protein>
    <submittedName>
        <fullName evidence="3">Sorting nexin-like protein</fullName>
    </submittedName>
</protein>
<feature type="domain" description="PX" evidence="2">
    <location>
        <begin position="1"/>
        <end position="99"/>
    </location>
</feature>